<dbReference type="FunFam" id="3.30.20.10:FF:000002">
    <property type="entry name" value="Acidic endochitinase pcht28"/>
    <property type="match status" value="1"/>
</dbReference>
<evidence type="ECO:0000256" key="11">
    <source>
        <dbReference type="SAM" id="SignalP"/>
    </source>
</evidence>
<feature type="disulfide bond" evidence="10">
    <location>
        <begin position="255"/>
        <end position="288"/>
    </location>
</feature>
<feature type="signal peptide" evidence="11">
    <location>
        <begin position="1"/>
        <end position="24"/>
    </location>
</feature>
<dbReference type="PIRSF" id="PIRSF001060">
    <property type="entry name" value="Endochitinase"/>
    <property type="match status" value="1"/>
</dbReference>
<keyword evidence="6" id="KW-0119">Carbohydrate metabolism</keyword>
<dbReference type="GO" id="GO:0000272">
    <property type="term" value="P:polysaccharide catabolic process"/>
    <property type="evidence" value="ECO:0007669"/>
    <property type="project" value="UniProtKB-KW"/>
</dbReference>
<evidence type="ECO:0000256" key="4">
    <source>
        <dbReference type="ARBA" id="ARBA00022801"/>
    </source>
</evidence>
<dbReference type="InterPro" id="IPR016283">
    <property type="entry name" value="Glyco_hydro_19"/>
</dbReference>
<dbReference type="PANTHER" id="PTHR22595">
    <property type="entry name" value="CHITINASE-RELATED"/>
    <property type="match status" value="1"/>
</dbReference>
<evidence type="ECO:0000259" key="12">
    <source>
        <dbReference type="PROSITE" id="PS00774"/>
    </source>
</evidence>
<reference evidence="13" key="1">
    <citation type="submission" date="2024-10" db="EMBL/GenBank/DDBJ databases">
        <authorList>
            <person name="Ryan C."/>
        </authorList>
    </citation>
    <scope>NUCLEOTIDE SEQUENCE [LARGE SCALE GENOMIC DNA]</scope>
</reference>
<evidence type="ECO:0000313" key="13">
    <source>
        <dbReference type="EMBL" id="CAL4912430.1"/>
    </source>
</evidence>
<sequence>MTKAFAVLVFAGAALLAVAGGASAQQGVWSIITRPMFHRMLSHRGDSGCEGAFYTYDAFIEAASKFPGFGTTGDDETRKRELAAFFGQTSHETTGTRSLLRAYFLFLFFNRAKLRYISILLYLYCDPLCACIYAGGWATAPDGQFAWGYCRIKEQNPTDPPYYGRGPIQLTHDYNYRRAGRALGLDLLGNPDLVSTDPVVAFKTAIWFWMTPQSPKPSCHAVMTGGWAPSAADRAAGRLPGYGLTTNIINGGQECGTGQGTDGAKDRVGYYKRYCDMLRVGYGDNMACKNQKPYGGG</sequence>
<dbReference type="Pfam" id="PF00182">
    <property type="entry name" value="Glyco_hydro_19"/>
    <property type="match status" value="2"/>
</dbReference>
<evidence type="ECO:0000256" key="9">
    <source>
        <dbReference type="PIRSR" id="PIRSR001060-1"/>
    </source>
</evidence>
<evidence type="ECO:0000256" key="7">
    <source>
        <dbReference type="ARBA" id="ARBA00023295"/>
    </source>
</evidence>
<gene>
    <name evidence="13" type="ORF">URODEC1_LOCUS15592</name>
</gene>
<evidence type="ECO:0000256" key="2">
    <source>
        <dbReference type="ARBA" id="ARBA00012729"/>
    </source>
</evidence>
<evidence type="ECO:0000313" key="14">
    <source>
        <dbReference type="Proteomes" id="UP001497457"/>
    </source>
</evidence>
<dbReference type="EMBL" id="OZ075123">
    <property type="protein sequence ID" value="CAL4912430.1"/>
    <property type="molecule type" value="Genomic_DNA"/>
</dbReference>
<dbReference type="Gene3D" id="1.10.530.10">
    <property type="match status" value="1"/>
</dbReference>
<feature type="disulfide bond" evidence="10">
    <location>
        <begin position="49"/>
        <end position="150"/>
    </location>
</feature>
<evidence type="ECO:0000256" key="6">
    <source>
        <dbReference type="ARBA" id="ARBA00023277"/>
    </source>
</evidence>
<feature type="chain" id="PRO_5044815533" description="chitinase" evidence="11">
    <location>
        <begin position="25"/>
        <end position="297"/>
    </location>
</feature>
<accession>A0ABC8WNM5</accession>
<keyword evidence="4" id="KW-0378">Hydrolase</keyword>
<dbReference type="GO" id="GO:0008843">
    <property type="term" value="F:endochitinase activity"/>
    <property type="evidence" value="ECO:0007669"/>
    <property type="project" value="UniProtKB-EC"/>
</dbReference>
<protein>
    <recommendedName>
        <fullName evidence="2">chitinase</fullName>
        <ecNumber evidence="2">3.2.1.14</ecNumber>
    </recommendedName>
</protein>
<keyword evidence="7" id="KW-0326">Glycosidase</keyword>
<dbReference type="CDD" id="cd00325">
    <property type="entry name" value="chitinase_GH19"/>
    <property type="match status" value="1"/>
</dbReference>
<dbReference type="AlphaFoldDB" id="A0ABC8WNM5"/>
<dbReference type="EC" id="3.2.1.14" evidence="2"/>
<keyword evidence="14" id="KW-1185">Reference proteome</keyword>
<evidence type="ECO:0000256" key="3">
    <source>
        <dbReference type="ARBA" id="ARBA00022729"/>
    </source>
</evidence>
<evidence type="ECO:0000256" key="8">
    <source>
        <dbReference type="ARBA" id="ARBA00023326"/>
    </source>
</evidence>
<dbReference type="PROSITE" id="PS00774">
    <property type="entry name" value="CHITINASE_19_2"/>
    <property type="match status" value="1"/>
</dbReference>
<dbReference type="InterPro" id="IPR000726">
    <property type="entry name" value="Glyco_hydro_19_cat"/>
</dbReference>
<evidence type="ECO:0000256" key="1">
    <source>
        <dbReference type="ARBA" id="ARBA00000822"/>
    </source>
</evidence>
<evidence type="ECO:0000256" key="10">
    <source>
        <dbReference type="PIRSR" id="PIRSR001060-2"/>
    </source>
</evidence>
<dbReference type="Proteomes" id="UP001497457">
    <property type="component" value="Chromosome 13rd"/>
</dbReference>
<name>A0ABC8WNM5_9POAL</name>
<dbReference type="Gene3D" id="3.30.20.10">
    <property type="entry name" value="Endochitinase, domain 2"/>
    <property type="match status" value="1"/>
</dbReference>
<comment type="catalytic activity">
    <reaction evidence="1">
        <text>Random endo-hydrolysis of N-acetyl-beta-D-glucosaminide (1-&gt;4)-beta-linkages in chitin and chitodextrins.</text>
        <dbReference type="EC" id="3.2.1.14"/>
    </reaction>
</comment>
<dbReference type="SUPFAM" id="SSF53955">
    <property type="entry name" value="Lysozyme-like"/>
    <property type="match status" value="1"/>
</dbReference>
<keyword evidence="5 10" id="KW-1015">Disulfide bond</keyword>
<keyword evidence="3 11" id="KW-0732">Signal</keyword>
<dbReference type="InterPro" id="IPR023346">
    <property type="entry name" value="Lysozyme-like_dom_sf"/>
</dbReference>
<feature type="active site" description="Proton donor" evidence="9">
    <location>
        <position position="92"/>
    </location>
</feature>
<organism evidence="13 14">
    <name type="scientific">Urochloa decumbens</name>
    <dbReference type="NCBI Taxonomy" id="240449"/>
    <lineage>
        <taxon>Eukaryota</taxon>
        <taxon>Viridiplantae</taxon>
        <taxon>Streptophyta</taxon>
        <taxon>Embryophyta</taxon>
        <taxon>Tracheophyta</taxon>
        <taxon>Spermatophyta</taxon>
        <taxon>Magnoliopsida</taxon>
        <taxon>Liliopsida</taxon>
        <taxon>Poales</taxon>
        <taxon>Poaceae</taxon>
        <taxon>PACMAD clade</taxon>
        <taxon>Panicoideae</taxon>
        <taxon>Panicodae</taxon>
        <taxon>Paniceae</taxon>
        <taxon>Melinidinae</taxon>
        <taxon>Urochloa</taxon>
    </lineage>
</organism>
<evidence type="ECO:0000256" key="5">
    <source>
        <dbReference type="ARBA" id="ARBA00023157"/>
    </source>
</evidence>
<feature type="domain" description="Glycoside hydrolase family 19 catalytic" evidence="12">
    <location>
        <begin position="200"/>
        <end position="210"/>
    </location>
</feature>
<proteinExistence type="predicted"/>
<keyword evidence="8" id="KW-0624">Polysaccharide degradation</keyword>
<dbReference type="PANTHER" id="PTHR22595:SF45">
    <property type="entry name" value="CHITINASE 11"/>
    <property type="match status" value="1"/>
</dbReference>